<dbReference type="SUPFAM" id="SSF57701">
    <property type="entry name" value="Zn2/Cys6 DNA-binding domain"/>
    <property type="match status" value="1"/>
</dbReference>
<dbReference type="InterPro" id="IPR001138">
    <property type="entry name" value="Zn2Cys6_DnaBD"/>
</dbReference>
<dbReference type="Gene3D" id="4.10.240.10">
    <property type="entry name" value="Zn(2)-C6 fungal-type DNA-binding domain"/>
    <property type="match status" value="1"/>
</dbReference>
<keyword evidence="6" id="KW-0804">Transcription</keyword>
<feature type="region of interest" description="Disordered" evidence="8">
    <location>
        <begin position="1"/>
        <end position="25"/>
    </location>
</feature>
<evidence type="ECO:0000313" key="10">
    <source>
        <dbReference type="EMBL" id="KAF2802371.1"/>
    </source>
</evidence>
<dbReference type="OrthoDB" id="2154091at2759"/>
<dbReference type="GO" id="GO:0003677">
    <property type="term" value="F:DNA binding"/>
    <property type="evidence" value="ECO:0007669"/>
    <property type="project" value="UniProtKB-KW"/>
</dbReference>
<evidence type="ECO:0000256" key="8">
    <source>
        <dbReference type="SAM" id="MobiDB-lite"/>
    </source>
</evidence>
<dbReference type="Pfam" id="PF04082">
    <property type="entry name" value="Fungal_trans"/>
    <property type="match status" value="1"/>
</dbReference>
<evidence type="ECO:0000256" key="5">
    <source>
        <dbReference type="ARBA" id="ARBA00023125"/>
    </source>
</evidence>
<feature type="compositionally biased region" description="Polar residues" evidence="8">
    <location>
        <begin position="98"/>
        <end position="114"/>
    </location>
</feature>
<dbReference type="InterPro" id="IPR007219">
    <property type="entry name" value="XnlR_reg_dom"/>
</dbReference>
<evidence type="ECO:0000256" key="7">
    <source>
        <dbReference type="ARBA" id="ARBA00023242"/>
    </source>
</evidence>
<keyword evidence="7" id="KW-0539">Nucleus</keyword>
<dbReference type="PROSITE" id="PS50048">
    <property type="entry name" value="ZN2_CY6_FUNGAL_2"/>
    <property type="match status" value="1"/>
</dbReference>
<dbReference type="AlphaFoldDB" id="A0A6A6Y0N3"/>
<dbReference type="RefSeq" id="XP_033569335.1">
    <property type="nucleotide sequence ID" value="XM_033723995.1"/>
</dbReference>
<proteinExistence type="predicted"/>
<dbReference type="Proteomes" id="UP000504636">
    <property type="component" value="Unplaced"/>
</dbReference>
<dbReference type="CDD" id="cd00067">
    <property type="entry name" value="GAL4"/>
    <property type="match status" value="1"/>
</dbReference>
<dbReference type="GeneID" id="54464888"/>
<keyword evidence="4" id="KW-0805">Transcription regulation</keyword>
<dbReference type="GO" id="GO:0000981">
    <property type="term" value="F:DNA-binding transcription factor activity, RNA polymerase II-specific"/>
    <property type="evidence" value="ECO:0007669"/>
    <property type="project" value="InterPro"/>
</dbReference>
<name>A0A6A6Y0N3_9PEZI</name>
<dbReference type="Pfam" id="PF00172">
    <property type="entry name" value="Zn_clus"/>
    <property type="match status" value="1"/>
</dbReference>
<keyword evidence="2" id="KW-0479">Metal-binding</keyword>
<keyword evidence="5" id="KW-0238">DNA-binding</keyword>
<evidence type="ECO:0000259" key="9">
    <source>
        <dbReference type="PROSITE" id="PS50048"/>
    </source>
</evidence>
<reference evidence="12" key="3">
    <citation type="submission" date="2025-04" db="UniProtKB">
        <authorList>
            <consortium name="RefSeq"/>
        </authorList>
    </citation>
    <scope>IDENTIFICATION</scope>
    <source>
        <strain evidence="12">CBS 304.34</strain>
    </source>
</reference>
<protein>
    <recommendedName>
        <fullName evidence="9">Zn(2)-C6 fungal-type domain-containing protein</fullName>
    </recommendedName>
</protein>
<dbReference type="GO" id="GO:0006351">
    <property type="term" value="P:DNA-templated transcription"/>
    <property type="evidence" value="ECO:0007669"/>
    <property type="project" value="InterPro"/>
</dbReference>
<keyword evidence="11" id="KW-1185">Reference proteome</keyword>
<dbReference type="PROSITE" id="PS00463">
    <property type="entry name" value="ZN2_CY6_FUNGAL_1"/>
    <property type="match status" value="1"/>
</dbReference>
<accession>A0A6A6Y0N3</accession>
<dbReference type="PANTHER" id="PTHR31313">
    <property type="entry name" value="TY1 ENHANCER ACTIVATOR"/>
    <property type="match status" value="1"/>
</dbReference>
<dbReference type="EMBL" id="MU003723">
    <property type="protein sequence ID" value="KAF2802371.1"/>
    <property type="molecule type" value="Genomic_DNA"/>
</dbReference>
<organism evidence="10">
    <name type="scientific">Mytilinidion resinicola</name>
    <dbReference type="NCBI Taxonomy" id="574789"/>
    <lineage>
        <taxon>Eukaryota</taxon>
        <taxon>Fungi</taxon>
        <taxon>Dikarya</taxon>
        <taxon>Ascomycota</taxon>
        <taxon>Pezizomycotina</taxon>
        <taxon>Dothideomycetes</taxon>
        <taxon>Pleosporomycetidae</taxon>
        <taxon>Mytilinidiales</taxon>
        <taxon>Mytilinidiaceae</taxon>
        <taxon>Mytilinidion</taxon>
    </lineage>
</organism>
<dbReference type="SMART" id="SM00066">
    <property type="entry name" value="GAL4"/>
    <property type="match status" value="1"/>
</dbReference>
<evidence type="ECO:0000313" key="11">
    <source>
        <dbReference type="Proteomes" id="UP000504636"/>
    </source>
</evidence>
<dbReference type="InterPro" id="IPR051615">
    <property type="entry name" value="Transcr_Regulatory_Elem"/>
</dbReference>
<dbReference type="SMART" id="SM00906">
    <property type="entry name" value="Fungal_trans"/>
    <property type="match status" value="1"/>
</dbReference>
<evidence type="ECO:0000256" key="2">
    <source>
        <dbReference type="ARBA" id="ARBA00022723"/>
    </source>
</evidence>
<sequence length="743" mass="82420">MTPSLDHEAGASAPRRKISKQSSQPLRRASVACVTCRDRRVKCDGDSGPRGSAKPCSQCKQANRSCTFRFDDRRKISSSKAYVQQLQERIAALERRQPSSIERTSSEASPSASIRTAEEDSAWTSIPDTFVDSDALGATDQQYDQNNLFQIILDQQSIARDFGLKSPTPISSAICGTILPMASKMGLMKGTLSSDENGQSHYFGYTSNLQVVSFLPHSPTSSTTLPTYSKDDDLEHLADSEAIRTHLLELYFTYHHPAVPILDEETFRGCHAIGVKSQFYSLFLLYAILLRSIRLSTKSGIRSLAAVYLHRAKAELLSELEQPTISTIQALCIFGHYLGSTGNDRACWLYPGIAFRLVHDFGLHQDPTDLIREGQLTEKENKVRHVTLWGCYTIDKLYSSFHGRPTALRFPDIAVPLPTLATVGPQHHLLSAWVQLSIILDDIISVINGPIELLDHPSTLSTLSEASLRLLQFLKSLPSELEWSPSTEFPSSGVCALHIQFLATTILLHRPFAACMLGSEVSKSGPKRQLDGYTPQVSQHICTVNAMRIARMLQAFRRHYGIEKMFSTVVYVTMTSALSLITEISMGDSHEDKSAEIACVKICFEVLDDLAPSTPVAGRNHTILRSIMQYCGCSDLVPPPANVVEEVSSKQLHQRSRLPRESSITSNQVCPPDIEHEQTNTWTAWSDIQPEFDTGLGYADFNLPDFLFQPMGPMDLGRYGSDALFGLEQSAIYPDSFHTVQSH</sequence>
<dbReference type="GO" id="GO:0005634">
    <property type="term" value="C:nucleus"/>
    <property type="evidence" value="ECO:0007669"/>
    <property type="project" value="UniProtKB-SubCell"/>
</dbReference>
<comment type="subcellular location">
    <subcellularLocation>
        <location evidence="1">Nucleus</location>
    </subcellularLocation>
</comment>
<evidence type="ECO:0000313" key="12">
    <source>
        <dbReference type="RefSeq" id="XP_033569335.1"/>
    </source>
</evidence>
<feature type="domain" description="Zn(2)-C6 fungal-type" evidence="9">
    <location>
        <begin position="32"/>
        <end position="68"/>
    </location>
</feature>
<keyword evidence="3" id="KW-0862">Zinc</keyword>
<reference evidence="12" key="2">
    <citation type="submission" date="2020-04" db="EMBL/GenBank/DDBJ databases">
        <authorList>
            <consortium name="NCBI Genome Project"/>
        </authorList>
    </citation>
    <scope>NUCLEOTIDE SEQUENCE</scope>
    <source>
        <strain evidence="12">CBS 304.34</strain>
    </source>
</reference>
<dbReference type="CDD" id="cd12148">
    <property type="entry name" value="fungal_TF_MHR"/>
    <property type="match status" value="1"/>
</dbReference>
<evidence type="ECO:0000256" key="1">
    <source>
        <dbReference type="ARBA" id="ARBA00004123"/>
    </source>
</evidence>
<evidence type="ECO:0000256" key="4">
    <source>
        <dbReference type="ARBA" id="ARBA00023015"/>
    </source>
</evidence>
<dbReference type="PANTHER" id="PTHR31313:SF81">
    <property type="entry name" value="TY1 ENHANCER ACTIVATOR"/>
    <property type="match status" value="1"/>
</dbReference>
<reference evidence="10 12" key="1">
    <citation type="journal article" date="2020" name="Stud. Mycol.">
        <title>101 Dothideomycetes genomes: a test case for predicting lifestyles and emergence of pathogens.</title>
        <authorList>
            <person name="Haridas S."/>
            <person name="Albert R."/>
            <person name="Binder M."/>
            <person name="Bloem J."/>
            <person name="Labutti K."/>
            <person name="Salamov A."/>
            <person name="Andreopoulos B."/>
            <person name="Baker S."/>
            <person name="Barry K."/>
            <person name="Bills G."/>
            <person name="Bluhm B."/>
            <person name="Cannon C."/>
            <person name="Castanera R."/>
            <person name="Culley D."/>
            <person name="Daum C."/>
            <person name="Ezra D."/>
            <person name="Gonzalez J."/>
            <person name="Henrissat B."/>
            <person name="Kuo A."/>
            <person name="Liang C."/>
            <person name="Lipzen A."/>
            <person name="Lutzoni F."/>
            <person name="Magnuson J."/>
            <person name="Mondo S."/>
            <person name="Nolan M."/>
            <person name="Ohm R."/>
            <person name="Pangilinan J."/>
            <person name="Park H.-J."/>
            <person name="Ramirez L."/>
            <person name="Alfaro M."/>
            <person name="Sun H."/>
            <person name="Tritt A."/>
            <person name="Yoshinaga Y."/>
            <person name="Zwiers L.-H."/>
            <person name="Turgeon B."/>
            <person name="Goodwin S."/>
            <person name="Spatafora J."/>
            <person name="Crous P."/>
            <person name="Grigoriev I."/>
        </authorList>
    </citation>
    <scope>NUCLEOTIDE SEQUENCE</scope>
    <source>
        <strain evidence="10 12">CBS 304.34</strain>
    </source>
</reference>
<evidence type="ECO:0000256" key="3">
    <source>
        <dbReference type="ARBA" id="ARBA00022833"/>
    </source>
</evidence>
<gene>
    <name evidence="10 12" type="ORF">BDZ99DRAFT_503848</name>
</gene>
<evidence type="ECO:0000256" key="6">
    <source>
        <dbReference type="ARBA" id="ARBA00023163"/>
    </source>
</evidence>
<dbReference type="GO" id="GO:0008270">
    <property type="term" value="F:zinc ion binding"/>
    <property type="evidence" value="ECO:0007669"/>
    <property type="project" value="InterPro"/>
</dbReference>
<dbReference type="InterPro" id="IPR036864">
    <property type="entry name" value="Zn2-C6_fun-type_DNA-bd_sf"/>
</dbReference>
<feature type="region of interest" description="Disordered" evidence="8">
    <location>
        <begin position="95"/>
        <end position="119"/>
    </location>
</feature>